<accession>A0A2Z4AQ24</accession>
<name>A0A2Z4AQ24_9BACT</name>
<dbReference type="Proteomes" id="UP000247465">
    <property type="component" value="Chromosome"/>
</dbReference>
<evidence type="ECO:0000313" key="3">
    <source>
        <dbReference type="Proteomes" id="UP000247465"/>
    </source>
</evidence>
<feature type="compositionally biased region" description="Polar residues" evidence="1">
    <location>
        <begin position="144"/>
        <end position="157"/>
    </location>
</feature>
<feature type="compositionally biased region" description="Low complexity" evidence="1">
    <location>
        <begin position="252"/>
        <end position="285"/>
    </location>
</feature>
<feature type="region of interest" description="Disordered" evidence="1">
    <location>
        <begin position="130"/>
        <end position="168"/>
    </location>
</feature>
<gene>
    <name evidence="2" type="ORF">DF168_01109</name>
</gene>
<proteinExistence type="predicted"/>
<organism evidence="2 3">
    <name type="scientific">Candidatus Moanibacter tarae</name>
    <dbReference type="NCBI Taxonomy" id="2200854"/>
    <lineage>
        <taxon>Bacteria</taxon>
        <taxon>Pseudomonadati</taxon>
        <taxon>Verrucomicrobiota</taxon>
        <taxon>Opitutia</taxon>
        <taxon>Puniceicoccales</taxon>
        <taxon>Puniceicoccales incertae sedis</taxon>
        <taxon>Candidatus Moanibacter</taxon>
    </lineage>
</organism>
<dbReference type="KEGG" id="mtar:DF168_01109"/>
<evidence type="ECO:0000313" key="2">
    <source>
        <dbReference type="EMBL" id="AWT59912.1"/>
    </source>
</evidence>
<protein>
    <submittedName>
        <fullName evidence="2">Uncharacterized protein</fullName>
    </submittedName>
</protein>
<dbReference type="EMBL" id="CP029803">
    <property type="protein sequence ID" value="AWT59912.1"/>
    <property type="molecule type" value="Genomic_DNA"/>
</dbReference>
<feature type="region of interest" description="Disordered" evidence="1">
    <location>
        <begin position="219"/>
        <end position="289"/>
    </location>
</feature>
<sequence>MRNASNRILIIASLILSAMVPAISSAKSIILPVEAIEDSATMSAEEFESAHPGIDISGYIPDEEGYYVKYSHENLNYYFGPVDIYLEAVLWKDKLAAIVESVTAVRLTLQKSELEIYHFDHEMLKVVQSEMKKRRQDRNGTPVEVTTSNSAQAQMDQKGTEKGTLKQRGNLDQLGTADQANGNNKGNAIGGSGKEVIVFEQGGNTSELFGKKTEEMMRMGEGQGRQGREQGTETTKLEQQSKAVQPGRPSVQFGQRSPQSSSGSSSSSNSSSGSPSIPSAGQPSSRNLNWWEMLRSIFGR</sequence>
<dbReference type="AlphaFoldDB" id="A0A2Z4AQ24"/>
<reference evidence="2 3" key="1">
    <citation type="submission" date="2018-06" db="EMBL/GenBank/DDBJ databases">
        <title>Draft Genome Sequence of a Novel Marine Bacterium Related to the Verrucomicrobia.</title>
        <authorList>
            <person name="Vosseberg J."/>
            <person name="Martijn J."/>
            <person name="Ettema T.J.G."/>
        </authorList>
    </citation>
    <scope>NUCLEOTIDE SEQUENCE [LARGE SCALE GENOMIC DNA]</scope>
    <source>
        <strain evidence="2">TARA_B100001123</strain>
    </source>
</reference>
<evidence type="ECO:0000256" key="1">
    <source>
        <dbReference type="SAM" id="MobiDB-lite"/>
    </source>
</evidence>